<dbReference type="EMBL" id="VSWD01000010">
    <property type="protein sequence ID" value="KAK3089473.1"/>
    <property type="molecule type" value="Genomic_DNA"/>
</dbReference>
<dbReference type="EC" id="2.4.1.-" evidence="11"/>
<keyword evidence="8 11" id="KW-0333">Golgi apparatus</keyword>
<keyword evidence="3 11" id="KW-0328">Glycosyltransferase</keyword>
<organism evidence="12 13">
    <name type="scientific">Pinctada imbricata</name>
    <name type="common">Atlantic pearl-oyster</name>
    <name type="synonym">Pinctada martensii</name>
    <dbReference type="NCBI Taxonomy" id="66713"/>
    <lineage>
        <taxon>Eukaryota</taxon>
        <taxon>Metazoa</taxon>
        <taxon>Spiralia</taxon>
        <taxon>Lophotrochozoa</taxon>
        <taxon>Mollusca</taxon>
        <taxon>Bivalvia</taxon>
        <taxon>Autobranchia</taxon>
        <taxon>Pteriomorphia</taxon>
        <taxon>Pterioida</taxon>
        <taxon>Pterioidea</taxon>
        <taxon>Pteriidae</taxon>
        <taxon>Pinctada</taxon>
    </lineage>
</organism>
<keyword evidence="13" id="KW-1185">Reference proteome</keyword>
<dbReference type="InterPro" id="IPR002659">
    <property type="entry name" value="Glyco_trans_31"/>
</dbReference>
<dbReference type="GO" id="GO:0006493">
    <property type="term" value="P:protein O-linked glycosylation"/>
    <property type="evidence" value="ECO:0007669"/>
    <property type="project" value="TreeGrafter"/>
</dbReference>
<dbReference type="PANTHER" id="PTHR11214">
    <property type="entry name" value="BETA-1,3-N-ACETYLGLUCOSAMINYLTRANSFERASE"/>
    <property type="match status" value="1"/>
</dbReference>
<dbReference type="GO" id="GO:0008194">
    <property type="term" value="F:UDP-glycosyltransferase activity"/>
    <property type="evidence" value="ECO:0007669"/>
    <property type="project" value="TreeGrafter"/>
</dbReference>
<evidence type="ECO:0000256" key="5">
    <source>
        <dbReference type="ARBA" id="ARBA00022692"/>
    </source>
</evidence>
<dbReference type="GO" id="GO:0016758">
    <property type="term" value="F:hexosyltransferase activity"/>
    <property type="evidence" value="ECO:0007669"/>
    <property type="project" value="InterPro"/>
</dbReference>
<sequence>MENKATEQTEINPHPYEYIHNPGAICEDESIFIVVLVKSKVDNFEYREAIRYSWGTSFKHLVFLLGASENTSIQNNVTKESQIYNDIVQENFIDDYCNNTLKTIMGFNWAHTYCHSSRYHLFVDDDVFVVKDNLDFLYRPPTPEQTLFIGRLFQNSVPYRDNGSKWYISWEDYPFDRWPPYIAGGAFVTSSRVTQMLHFAFPFVKYLGIDDAYLGIVSKKLGLRLTTWNGFMMNTPKRTHTKLNYRRIVAYHRIDEPQKMYTVWKNYLEFKKELRTPIPFKP</sequence>
<evidence type="ECO:0000256" key="6">
    <source>
        <dbReference type="ARBA" id="ARBA00022968"/>
    </source>
</evidence>
<gene>
    <name evidence="12" type="ORF">FSP39_003891</name>
</gene>
<comment type="caution">
    <text evidence="12">The sequence shown here is derived from an EMBL/GenBank/DDBJ whole genome shotgun (WGS) entry which is preliminary data.</text>
</comment>
<keyword evidence="4" id="KW-0808">Transferase</keyword>
<keyword evidence="10" id="KW-0325">Glycoprotein</keyword>
<dbReference type="FunFam" id="3.90.550.50:FF:000001">
    <property type="entry name" value="Hexosyltransferase"/>
    <property type="match status" value="1"/>
</dbReference>
<comment type="similarity">
    <text evidence="2 11">Belongs to the glycosyltransferase 31 family.</text>
</comment>
<evidence type="ECO:0000256" key="1">
    <source>
        <dbReference type="ARBA" id="ARBA00004323"/>
    </source>
</evidence>
<evidence type="ECO:0000256" key="2">
    <source>
        <dbReference type="ARBA" id="ARBA00008661"/>
    </source>
</evidence>
<evidence type="ECO:0000256" key="9">
    <source>
        <dbReference type="ARBA" id="ARBA00023136"/>
    </source>
</evidence>
<evidence type="ECO:0000256" key="8">
    <source>
        <dbReference type="ARBA" id="ARBA00023034"/>
    </source>
</evidence>
<dbReference type="PANTHER" id="PTHR11214:SF349">
    <property type="entry name" value="BETA-1,3-GALACTOSYLTRANSFERASE BRN"/>
    <property type="match status" value="1"/>
</dbReference>
<evidence type="ECO:0000256" key="7">
    <source>
        <dbReference type="ARBA" id="ARBA00022989"/>
    </source>
</evidence>
<evidence type="ECO:0000256" key="4">
    <source>
        <dbReference type="ARBA" id="ARBA00022679"/>
    </source>
</evidence>
<keyword evidence="7" id="KW-1133">Transmembrane helix</keyword>
<dbReference type="Pfam" id="PF01762">
    <property type="entry name" value="Galactosyl_T"/>
    <property type="match status" value="1"/>
</dbReference>
<evidence type="ECO:0000256" key="10">
    <source>
        <dbReference type="ARBA" id="ARBA00023180"/>
    </source>
</evidence>
<proteinExistence type="inferred from homology"/>
<evidence type="ECO:0000256" key="3">
    <source>
        <dbReference type="ARBA" id="ARBA00022676"/>
    </source>
</evidence>
<reference evidence="12" key="1">
    <citation type="submission" date="2019-08" db="EMBL/GenBank/DDBJ databases">
        <title>The improved chromosome-level genome for the pearl oyster Pinctada fucata martensii using PacBio sequencing and Hi-C.</title>
        <authorList>
            <person name="Zheng Z."/>
        </authorList>
    </citation>
    <scope>NUCLEOTIDE SEQUENCE</scope>
    <source>
        <strain evidence="12">ZZ-2019</strain>
        <tissue evidence="12">Adductor muscle</tissue>
    </source>
</reference>
<dbReference type="AlphaFoldDB" id="A0AA89BVZ0"/>
<keyword evidence="5" id="KW-0812">Transmembrane</keyword>
<evidence type="ECO:0000256" key="11">
    <source>
        <dbReference type="RuleBase" id="RU363063"/>
    </source>
</evidence>
<name>A0AA89BVZ0_PINIB</name>
<keyword evidence="6" id="KW-0735">Signal-anchor</keyword>
<keyword evidence="9" id="KW-0472">Membrane</keyword>
<evidence type="ECO:0000313" key="12">
    <source>
        <dbReference type="EMBL" id="KAK3089473.1"/>
    </source>
</evidence>
<comment type="subcellular location">
    <subcellularLocation>
        <location evidence="1 11">Golgi apparatus membrane</location>
        <topology evidence="1 11">Single-pass type II membrane protein</topology>
    </subcellularLocation>
</comment>
<evidence type="ECO:0000313" key="13">
    <source>
        <dbReference type="Proteomes" id="UP001186944"/>
    </source>
</evidence>
<protein>
    <recommendedName>
        <fullName evidence="11">Hexosyltransferase</fullName>
        <ecNumber evidence="11">2.4.1.-</ecNumber>
    </recommendedName>
</protein>
<dbReference type="Gene3D" id="3.90.550.50">
    <property type="match status" value="1"/>
</dbReference>
<dbReference type="Proteomes" id="UP001186944">
    <property type="component" value="Unassembled WGS sequence"/>
</dbReference>
<dbReference type="GO" id="GO:0000139">
    <property type="term" value="C:Golgi membrane"/>
    <property type="evidence" value="ECO:0007669"/>
    <property type="project" value="UniProtKB-SubCell"/>
</dbReference>
<accession>A0AA89BVZ0</accession>